<gene>
    <name evidence="1" type="ORF">PENNAL_c0004G09592</name>
</gene>
<evidence type="ECO:0000313" key="2">
    <source>
        <dbReference type="Proteomes" id="UP000191691"/>
    </source>
</evidence>
<comment type="caution">
    <text evidence="1">The sequence shown here is derived from an EMBL/GenBank/DDBJ whole genome shotgun (WGS) entry which is preliminary data.</text>
</comment>
<organism evidence="1 2">
    <name type="scientific">Penicillium nalgiovense</name>
    <dbReference type="NCBI Taxonomy" id="60175"/>
    <lineage>
        <taxon>Eukaryota</taxon>
        <taxon>Fungi</taxon>
        <taxon>Dikarya</taxon>
        <taxon>Ascomycota</taxon>
        <taxon>Pezizomycotina</taxon>
        <taxon>Eurotiomycetes</taxon>
        <taxon>Eurotiomycetidae</taxon>
        <taxon>Eurotiales</taxon>
        <taxon>Aspergillaceae</taxon>
        <taxon>Penicillium</taxon>
    </lineage>
</organism>
<dbReference type="Proteomes" id="UP000191691">
    <property type="component" value="Unassembled WGS sequence"/>
</dbReference>
<accession>A0A1V6Z343</accession>
<dbReference type="AlphaFoldDB" id="A0A1V6Z343"/>
<dbReference type="EMBL" id="MOOB01000004">
    <property type="protein sequence ID" value="OQE94136.1"/>
    <property type="molecule type" value="Genomic_DNA"/>
</dbReference>
<proteinExistence type="predicted"/>
<sequence>MGESSPPILSSINLIAQSDAILHSLEEHLDRLIKSKEFIFFAFDVLGLLEIFRVPVMGHYTLLHNLTLGYPLLSRNGTQPSSHIFDTCLAVMDARARLRSDMMQCWLDVRAKYPDRMAENEIFAAVMRISGLGLILLVPQLRRLSITYCVIQNIGLDDV</sequence>
<reference evidence="2" key="1">
    <citation type="journal article" date="2017" name="Nat. Microbiol.">
        <title>Global analysis of biosynthetic gene clusters reveals vast potential of secondary metabolite production in Penicillium species.</title>
        <authorList>
            <person name="Nielsen J.C."/>
            <person name="Grijseels S."/>
            <person name="Prigent S."/>
            <person name="Ji B."/>
            <person name="Dainat J."/>
            <person name="Nielsen K.F."/>
            <person name="Frisvad J.C."/>
            <person name="Workman M."/>
            <person name="Nielsen J."/>
        </authorList>
    </citation>
    <scope>NUCLEOTIDE SEQUENCE [LARGE SCALE GENOMIC DNA]</scope>
    <source>
        <strain evidence="2">IBT 13039</strain>
    </source>
</reference>
<protein>
    <submittedName>
        <fullName evidence="1">Uncharacterized protein</fullName>
    </submittedName>
</protein>
<name>A0A1V6Z343_PENNA</name>
<dbReference type="STRING" id="60175.A0A1V6Z343"/>
<evidence type="ECO:0000313" key="1">
    <source>
        <dbReference type="EMBL" id="OQE94136.1"/>
    </source>
</evidence>
<keyword evidence="2" id="KW-1185">Reference proteome</keyword>